<keyword evidence="3" id="KW-1185">Reference proteome</keyword>
<proteinExistence type="predicted"/>
<feature type="transmembrane region" description="Helical" evidence="1">
    <location>
        <begin position="27"/>
        <end position="47"/>
    </location>
</feature>
<feature type="transmembrane region" description="Helical" evidence="1">
    <location>
        <begin position="114"/>
        <end position="133"/>
    </location>
</feature>
<keyword evidence="1" id="KW-0472">Membrane</keyword>
<dbReference type="RefSeq" id="WP_091085684.1">
    <property type="nucleotide sequence ID" value="NZ_FOHX01000008.1"/>
</dbReference>
<sequence>MTGPPPTDDPGGDDTGPAQDLTRVWSVLAHVVTPTTFVAAVMMYVGAVRANTMYAGLGIEQSMLGLSFQEYVLRSVAPAIEPLILLLVLALIAPTAHRWLLRSADRHRTAMTRVITVMAVLGTVSVAVGIVAMASWWRAPFYVVPFCLGIGVFVLVYGDSLRRRIHPRPASSSADQLVRRTVCAALLLVLLLWAVTLYAQRRGAEAALQYRVDSAGLPSTVVYAARRLHLEGPGIKETELPDPAAMYRYRYTGLRLLIHSNQRYFLLPACWASDPWARAIALPADGSLRLEFSVRRTRPECPP</sequence>
<feature type="transmembrane region" description="Helical" evidence="1">
    <location>
        <begin position="139"/>
        <end position="157"/>
    </location>
</feature>
<gene>
    <name evidence="2" type="ORF">SAMN05421811_108135</name>
</gene>
<evidence type="ECO:0000313" key="2">
    <source>
        <dbReference type="EMBL" id="SEU24636.1"/>
    </source>
</evidence>
<accession>A0A1I0KKC1</accession>
<reference evidence="2 3" key="1">
    <citation type="submission" date="2016-10" db="EMBL/GenBank/DDBJ databases">
        <authorList>
            <person name="de Groot N.N."/>
        </authorList>
    </citation>
    <scope>NUCLEOTIDE SEQUENCE [LARGE SCALE GENOMIC DNA]</scope>
    <source>
        <strain evidence="2 3">CGMCC 4.5598</strain>
    </source>
</reference>
<feature type="transmembrane region" description="Helical" evidence="1">
    <location>
        <begin position="177"/>
        <end position="199"/>
    </location>
</feature>
<organism evidence="2 3">
    <name type="scientific">Nonomuraea wenchangensis</name>
    <dbReference type="NCBI Taxonomy" id="568860"/>
    <lineage>
        <taxon>Bacteria</taxon>
        <taxon>Bacillati</taxon>
        <taxon>Actinomycetota</taxon>
        <taxon>Actinomycetes</taxon>
        <taxon>Streptosporangiales</taxon>
        <taxon>Streptosporangiaceae</taxon>
        <taxon>Nonomuraea</taxon>
    </lineage>
</organism>
<dbReference type="Proteomes" id="UP000199361">
    <property type="component" value="Unassembled WGS sequence"/>
</dbReference>
<dbReference type="AlphaFoldDB" id="A0A1I0KKC1"/>
<feature type="transmembrane region" description="Helical" evidence="1">
    <location>
        <begin position="71"/>
        <end position="93"/>
    </location>
</feature>
<name>A0A1I0KKC1_9ACTN</name>
<evidence type="ECO:0000256" key="1">
    <source>
        <dbReference type="SAM" id="Phobius"/>
    </source>
</evidence>
<dbReference type="OrthoDB" id="4350047at2"/>
<keyword evidence="1" id="KW-1133">Transmembrane helix</keyword>
<keyword evidence="1" id="KW-0812">Transmembrane</keyword>
<dbReference type="EMBL" id="FOHX01000008">
    <property type="protein sequence ID" value="SEU24636.1"/>
    <property type="molecule type" value="Genomic_DNA"/>
</dbReference>
<dbReference type="STRING" id="568860.SAMN05421811_108135"/>
<protein>
    <submittedName>
        <fullName evidence="2">Uncharacterized protein</fullName>
    </submittedName>
</protein>
<evidence type="ECO:0000313" key="3">
    <source>
        <dbReference type="Proteomes" id="UP000199361"/>
    </source>
</evidence>